<dbReference type="EMBL" id="MG384816">
    <property type="protein sequence ID" value="AUO16807.1"/>
    <property type="molecule type" value="Genomic_DNA"/>
</dbReference>
<proteinExistence type="predicted"/>
<accession>A0A2I6SGU4</accession>
<protein>
    <submittedName>
        <fullName evidence="1">Uncharacterized protein</fullName>
    </submittedName>
</protein>
<name>A0A2I6SGU4_9VIRU</name>
<reference evidence="1" key="1">
    <citation type="submission" date="2017-10" db="EMBL/GenBank/DDBJ databases">
        <authorList>
            <person name="Banno H."/>
            <person name="Chua N.-H."/>
        </authorList>
    </citation>
    <scope>NUCLEOTIDE SEQUENCE</scope>
    <source>
        <strain evidence="1">HeBei</strain>
    </source>
</reference>
<gene>
    <name evidence="1" type="ORF">MmBV_CMP2</name>
</gene>
<sequence>MEEHYTAIVYEKLGTFVWVPNEWPARIEMLLLALAERIIDHYNYVSPIIQINNVPTRLTRRTDTAGFYYVFEKVSHSKYFRCVLMTQWFGSNLGN</sequence>
<evidence type="ECO:0000313" key="1">
    <source>
        <dbReference type="EMBL" id="AUO16807.1"/>
    </source>
</evidence>
<organism evidence="1">
    <name type="scientific">Microplitis mediator bracovirus</name>
    <dbReference type="NCBI Taxonomy" id="1836595"/>
    <lineage>
        <taxon>Viruses</taxon>
        <taxon>Viruses incertae sedis</taxon>
        <taxon>Polydnaviriformidae</taxon>
        <taxon>Bracoviriform</taxon>
    </lineage>
</organism>